<evidence type="ECO:0000313" key="8">
    <source>
        <dbReference type="EMBL" id="PQO27650.1"/>
    </source>
</evidence>
<keyword evidence="4" id="KW-0408">Iron</keyword>
<evidence type="ECO:0000256" key="3">
    <source>
        <dbReference type="ARBA" id="ARBA00023002"/>
    </source>
</evidence>
<dbReference type="FunFam" id="3.10.20.30:FF:000020">
    <property type="entry name" value="Xanthine dehydrogenase iron-sulfur subunit"/>
    <property type="match status" value="1"/>
</dbReference>
<dbReference type="AlphaFoldDB" id="A0A2S8F697"/>
<evidence type="ECO:0000313" key="9">
    <source>
        <dbReference type="Proteomes" id="UP000240009"/>
    </source>
</evidence>
<dbReference type="OrthoDB" id="9796880at2"/>
<dbReference type="InterPro" id="IPR002888">
    <property type="entry name" value="2Fe-2S-bd"/>
</dbReference>
<keyword evidence="1" id="KW-0001">2Fe-2S</keyword>
<keyword evidence="3" id="KW-0560">Oxidoreductase</keyword>
<evidence type="ECO:0000256" key="4">
    <source>
        <dbReference type="ARBA" id="ARBA00023004"/>
    </source>
</evidence>
<dbReference type="InterPro" id="IPR051452">
    <property type="entry name" value="Diverse_Oxidoreductases"/>
</dbReference>
<keyword evidence="2" id="KW-0479">Metal-binding</keyword>
<gene>
    <name evidence="8" type="ORF">C5Y96_19175</name>
</gene>
<protein>
    <submittedName>
        <fullName evidence="8">Ferredoxin</fullName>
    </submittedName>
</protein>
<dbReference type="GO" id="GO:0046872">
    <property type="term" value="F:metal ion binding"/>
    <property type="evidence" value="ECO:0007669"/>
    <property type="project" value="UniProtKB-KW"/>
</dbReference>
<proteinExistence type="predicted"/>
<dbReference type="SUPFAM" id="SSF47741">
    <property type="entry name" value="CO dehydrogenase ISP C-domain like"/>
    <property type="match status" value="1"/>
</dbReference>
<name>A0A2S8F697_9BACT</name>
<dbReference type="Proteomes" id="UP000240009">
    <property type="component" value="Unassembled WGS sequence"/>
</dbReference>
<keyword evidence="5" id="KW-0411">Iron-sulfur</keyword>
<organism evidence="8 9">
    <name type="scientific">Blastopirellula marina</name>
    <dbReference type="NCBI Taxonomy" id="124"/>
    <lineage>
        <taxon>Bacteria</taxon>
        <taxon>Pseudomonadati</taxon>
        <taxon>Planctomycetota</taxon>
        <taxon>Planctomycetia</taxon>
        <taxon>Pirellulales</taxon>
        <taxon>Pirellulaceae</taxon>
        <taxon>Blastopirellula</taxon>
    </lineage>
</organism>
<evidence type="ECO:0000256" key="2">
    <source>
        <dbReference type="ARBA" id="ARBA00022723"/>
    </source>
</evidence>
<dbReference type="Pfam" id="PF01799">
    <property type="entry name" value="Fer2_2"/>
    <property type="match status" value="1"/>
</dbReference>
<dbReference type="InterPro" id="IPR012675">
    <property type="entry name" value="Beta-grasp_dom_sf"/>
</dbReference>
<dbReference type="PANTHER" id="PTHR44379">
    <property type="entry name" value="OXIDOREDUCTASE WITH IRON-SULFUR SUBUNIT"/>
    <property type="match status" value="1"/>
</dbReference>
<dbReference type="InterPro" id="IPR036884">
    <property type="entry name" value="2Fe-2S-bd_dom_sf"/>
</dbReference>
<dbReference type="Pfam" id="PF00111">
    <property type="entry name" value="Fer2"/>
    <property type="match status" value="1"/>
</dbReference>
<dbReference type="PROSITE" id="PS51085">
    <property type="entry name" value="2FE2S_FER_2"/>
    <property type="match status" value="1"/>
</dbReference>
<dbReference type="EMBL" id="PUIA01000057">
    <property type="protein sequence ID" value="PQO27650.1"/>
    <property type="molecule type" value="Genomic_DNA"/>
</dbReference>
<sequence>MPGKAPAKMAISTTINGQNYDFLCEPRQSLLEVLRDSLQLTGAKEGCNNGNCGACTVLLDGEPVNSCIVLAVEVQGRELTTIEGIANRGELHPIQQCFLEGAALQCGICTPGFIVAAKALLDKKPNPSEEEIRFALAGNLCRCTGYDKIVRSVQAASERIQAGSTPKQNPQPNQTNQQQAQQQQ</sequence>
<feature type="region of interest" description="Disordered" evidence="6">
    <location>
        <begin position="157"/>
        <end position="184"/>
    </location>
</feature>
<dbReference type="InterPro" id="IPR036010">
    <property type="entry name" value="2Fe-2S_ferredoxin-like_sf"/>
</dbReference>
<reference evidence="8 9" key="1">
    <citation type="submission" date="2018-02" db="EMBL/GenBank/DDBJ databases">
        <title>Comparative genomes isolates from brazilian mangrove.</title>
        <authorList>
            <person name="Araujo J.E."/>
            <person name="Taketani R.G."/>
            <person name="Silva M.C.P."/>
            <person name="Loureco M.V."/>
            <person name="Andreote F.D."/>
        </authorList>
    </citation>
    <scope>NUCLEOTIDE SEQUENCE [LARGE SCALE GENOMIC DNA]</scope>
    <source>
        <strain evidence="8 9">HEX-2 MGV</strain>
    </source>
</reference>
<dbReference type="Gene3D" id="1.10.150.120">
    <property type="entry name" value="[2Fe-2S]-binding domain"/>
    <property type="match status" value="1"/>
</dbReference>
<evidence type="ECO:0000256" key="6">
    <source>
        <dbReference type="SAM" id="MobiDB-lite"/>
    </source>
</evidence>
<dbReference type="InterPro" id="IPR001041">
    <property type="entry name" value="2Fe-2S_ferredoxin-type"/>
</dbReference>
<accession>A0A2S8F697</accession>
<dbReference type="InterPro" id="IPR006058">
    <property type="entry name" value="2Fe2S_fd_BS"/>
</dbReference>
<dbReference type="SUPFAM" id="SSF54292">
    <property type="entry name" value="2Fe-2S ferredoxin-like"/>
    <property type="match status" value="1"/>
</dbReference>
<dbReference type="RefSeq" id="WP_105356637.1">
    <property type="nucleotide sequence ID" value="NZ_PUIA01000057.1"/>
</dbReference>
<dbReference type="GO" id="GO:0051537">
    <property type="term" value="F:2 iron, 2 sulfur cluster binding"/>
    <property type="evidence" value="ECO:0007669"/>
    <property type="project" value="UniProtKB-KW"/>
</dbReference>
<dbReference type="PANTHER" id="PTHR44379:SF5">
    <property type="entry name" value="OXIDOREDUCTASE WITH IRON-SULFUR SUBUNIT"/>
    <property type="match status" value="1"/>
</dbReference>
<dbReference type="PROSITE" id="PS00197">
    <property type="entry name" value="2FE2S_FER_1"/>
    <property type="match status" value="1"/>
</dbReference>
<evidence type="ECO:0000256" key="5">
    <source>
        <dbReference type="ARBA" id="ARBA00023014"/>
    </source>
</evidence>
<evidence type="ECO:0000259" key="7">
    <source>
        <dbReference type="PROSITE" id="PS51085"/>
    </source>
</evidence>
<dbReference type="Gene3D" id="3.10.20.30">
    <property type="match status" value="1"/>
</dbReference>
<dbReference type="GO" id="GO:0016491">
    <property type="term" value="F:oxidoreductase activity"/>
    <property type="evidence" value="ECO:0007669"/>
    <property type="project" value="UniProtKB-KW"/>
</dbReference>
<evidence type="ECO:0000256" key="1">
    <source>
        <dbReference type="ARBA" id="ARBA00022714"/>
    </source>
</evidence>
<feature type="domain" description="2Fe-2S ferredoxin-type" evidence="7">
    <location>
        <begin position="9"/>
        <end position="85"/>
    </location>
</feature>
<feature type="compositionally biased region" description="Low complexity" evidence="6">
    <location>
        <begin position="166"/>
        <end position="184"/>
    </location>
</feature>
<comment type="caution">
    <text evidence="8">The sequence shown here is derived from an EMBL/GenBank/DDBJ whole genome shotgun (WGS) entry which is preliminary data.</text>
</comment>
<dbReference type="CDD" id="cd00207">
    <property type="entry name" value="fer2"/>
    <property type="match status" value="1"/>
</dbReference>
<dbReference type="FunFam" id="1.10.150.120:FF:000003">
    <property type="entry name" value="Carbon monoxide dehydrogenase, small subunit"/>
    <property type="match status" value="1"/>
</dbReference>